<dbReference type="InterPro" id="IPR018846">
    <property type="entry name" value="Beta-prop_RSE1/DDB1/CPSF1_1st"/>
</dbReference>
<accession>A0ABR1HZV7</accession>
<evidence type="ECO:0000259" key="1">
    <source>
        <dbReference type="Pfam" id="PF10433"/>
    </source>
</evidence>
<proteinExistence type="predicted"/>
<dbReference type="InterPro" id="IPR050358">
    <property type="entry name" value="RSE1/DDB1/CFT1"/>
</dbReference>
<reference evidence="2 3" key="1">
    <citation type="journal article" date="2025" name="Microbiol. Resour. Announc.">
        <title>Draft genome sequences for Neonectria magnoliae and Neonectria punicea, canker pathogens of Liriodendron tulipifera and Acer saccharum in West Virginia.</title>
        <authorList>
            <person name="Petronek H.M."/>
            <person name="Kasson M.T."/>
            <person name="Metheny A.M."/>
            <person name="Stauder C.M."/>
            <person name="Lovett B."/>
            <person name="Lynch S.C."/>
            <person name="Garnas J.R."/>
            <person name="Kasson L.R."/>
            <person name="Stajich J.E."/>
        </authorList>
    </citation>
    <scope>NUCLEOTIDE SEQUENCE [LARGE SCALE GENOMIC DNA]</scope>
    <source>
        <strain evidence="2 3">NRRL 64651</strain>
    </source>
</reference>
<dbReference type="Pfam" id="PF10433">
    <property type="entry name" value="Beta-prop_RSE1_1st"/>
    <property type="match status" value="1"/>
</dbReference>
<organism evidence="2 3">
    <name type="scientific">Neonectria magnoliae</name>
    <dbReference type="NCBI Taxonomy" id="2732573"/>
    <lineage>
        <taxon>Eukaryota</taxon>
        <taxon>Fungi</taxon>
        <taxon>Dikarya</taxon>
        <taxon>Ascomycota</taxon>
        <taxon>Pezizomycotina</taxon>
        <taxon>Sordariomycetes</taxon>
        <taxon>Hypocreomycetidae</taxon>
        <taxon>Hypocreales</taxon>
        <taxon>Nectriaceae</taxon>
        <taxon>Neonectria</taxon>
    </lineage>
</organism>
<dbReference type="InterPro" id="IPR015943">
    <property type="entry name" value="WD40/YVTN_repeat-like_dom_sf"/>
</dbReference>
<dbReference type="PANTHER" id="PTHR10644">
    <property type="entry name" value="DNA REPAIR/RNA PROCESSING CPSF FAMILY"/>
    <property type="match status" value="1"/>
</dbReference>
<evidence type="ECO:0000313" key="3">
    <source>
        <dbReference type="Proteomes" id="UP001498421"/>
    </source>
</evidence>
<sequence length="180" mass="20241">MFLYSLSIHPPTAIMQTITGQFSDAKEQHILTASGSLLALLRAHPTVGRVETLVSYDVFSIIRSVASFRPAGSARDYIIEATDSGRIAILEYLATGNRFSRVLLESFGRSGVRRLVPGHEDPSPVGRDHLMHRSYYVPVNLCERYRLLSTDKKQQISGELDQSVREIEREISDMRTRSAF</sequence>
<name>A0ABR1HZV7_9HYPO</name>
<comment type="caution">
    <text evidence="2">The sequence shown here is derived from an EMBL/GenBank/DDBJ whole genome shotgun (WGS) entry which is preliminary data.</text>
</comment>
<dbReference type="Proteomes" id="UP001498421">
    <property type="component" value="Unassembled WGS sequence"/>
</dbReference>
<dbReference type="EMBL" id="JAZAVK010000061">
    <property type="protein sequence ID" value="KAK7426774.1"/>
    <property type="molecule type" value="Genomic_DNA"/>
</dbReference>
<dbReference type="Gene3D" id="2.130.10.10">
    <property type="entry name" value="YVTN repeat-like/Quinoprotein amine dehydrogenase"/>
    <property type="match status" value="1"/>
</dbReference>
<protein>
    <submittedName>
        <fullName evidence="2">Pre-mRNA-splicing factor rse1</fullName>
    </submittedName>
</protein>
<feature type="domain" description="RSE1/DDB1/CPSF1 first beta-propeller" evidence="1">
    <location>
        <begin position="14"/>
        <end position="119"/>
    </location>
</feature>
<keyword evidence="3" id="KW-1185">Reference proteome</keyword>
<gene>
    <name evidence="2" type="primary">RSE1_1</name>
    <name evidence="2" type="ORF">QQZ08_006674</name>
</gene>
<evidence type="ECO:0000313" key="2">
    <source>
        <dbReference type="EMBL" id="KAK7426774.1"/>
    </source>
</evidence>